<dbReference type="KEGG" id="hhk:HH1059_03290"/>
<protein>
    <submittedName>
        <fullName evidence="1">Uncharacterized protein</fullName>
    </submittedName>
</protein>
<gene>
    <name evidence="1" type="ORF">HH1059_03290</name>
</gene>
<reference evidence="1" key="1">
    <citation type="submission" date="2016-02" db="EMBL/GenBank/DDBJ databases">
        <title>Halorhodospira halochloris DSM-1059 complete genome, version 2.</title>
        <authorList>
            <person name="Tsukatani Y."/>
        </authorList>
    </citation>
    <scope>NUCLEOTIDE SEQUENCE</scope>
    <source>
        <strain evidence="1">DSM 1059</strain>
    </source>
</reference>
<evidence type="ECO:0000313" key="1">
    <source>
        <dbReference type="EMBL" id="BBE10957.1"/>
    </source>
</evidence>
<organism evidence="1 2">
    <name type="scientific">Halorhodospira halochloris</name>
    <name type="common">Ectothiorhodospira halochloris</name>
    <dbReference type="NCBI Taxonomy" id="1052"/>
    <lineage>
        <taxon>Bacteria</taxon>
        <taxon>Pseudomonadati</taxon>
        <taxon>Pseudomonadota</taxon>
        <taxon>Gammaproteobacteria</taxon>
        <taxon>Chromatiales</taxon>
        <taxon>Ectothiorhodospiraceae</taxon>
        <taxon>Halorhodospira</taxon>
    </lineage>
</organism>
<dbReference type="EMBL" id="AP017372">
    <property type="protein sequence ID" value="BBE10957.1"/>
    <property type="molecule type" value="Genomic_DNA"/>
</dbReference>
<sequence>MPSANDPAKPLYETLCDQTAGVLKQRLALLPSGGAGLNRKGDLVEAIYVSTP</sequence>
<keyword evidence="2" id="KW-1185">Reference proteome</keyword>
<accession>A0A2Z6EZ91</accession>
<name>A0A2Z6EZ91_HALHR</name>
<proteinExistence type="predicted"/>
<evidence type="ECO:0000313" key="2">
    <source>
        <dbReference type="Proteomes" id="UP000218890"/>
    </source>
</evidence>
<dbReference type="AlphaFoldDB" id="A0A2Z6EZ91"/>
<dbReference type="Proteomes" id="UP000218890">
    <property type="component" value="Chromosome"/>
</dbReference>